<reference evidence="1 2" key="1">
    <citation type="journal article" date="2019" name="Nat. Microbiol.">
        <title>Mediterranean grassland soil C-N compound turnover is dependent on rainfall and depth, and is mediated by genomically divergent microorganisms.</title>
        <authorList>
            <person name="Diamond S."/>
            <person name="Andeer P.F."/>
            <person name="Li Z."/>
            <person name="Crits-Christoph A."/>
            <person name="Burstein D."/>
            <person name="Anantharaman K."/>
            <person name="Lane K.R."/>
            <person name="Thomas B.C."/>
            <person name="Pan C."/>
            <person name="Northen T.R."/>
            <person name="Banfield J.F."/>
        </authorList>
    </citation>
    <scope>NUCLEOTIDE SEQUENCE [LARGE SCALE GENOMIC DNA]</scope>
    <source>
        <strain evidence="1">NP_6</strain>
    </source>
</reference>
<accession>A0A537JM62</accession>
<dbReference type="GO" id="GO:0006355">
    <property type="term" value="P:regulation of DNA-templated transcription"/>
    <property type="evidence" value="ECO:0007669"/>
    <property type="project" value="InterPro"/>
</dbReference>
<dbReference type="Proteomes" id="UP000318093">
    <property type="component" value="Unassembled WGS sequence"/>
</dbReference>
<comment type="caution">
    <text evidence="1">The sequence shown here is derived from an EMBL/GenBank/DDBJ whole genome shotgun (WGS) entry which is preliminary data.</text>
</comment>
<dbReference type="EMBL" id="VBAN01000052">
    <property type="protein sequence ID" value="TMI84643.1"/>
    <property type="molecule type" value="Genomic_DNA"/>
</dbReference>
<gene>
    <name evidence="1" type="ORF">E6H03_01670</name>
</gene>
<dbReference type="InterPro" id="IPR010985">
    <property type="entry name" value="Ribbon_hlx_hlx"/>
</dbReference>
<sequence length="85" mass="9874">MERQLTLRMPATLATKLDNVARHTRRRRSEIVRLALEQFLSVADTEGDPRPIDLVRDLLGSTESGVPDLGQRHRDYLLKRLRRAR</sequence>
<proteinExistence type="predicted"/>
<name>A0A537JM62_9BACT</name>
<protein>
    <submittedName>
        <fullName evidence="1">Ribbon-helix-helix domain-containing protein</fullName>
    </submittedName>
</protein>
<evidence type="ECO:0000313" key="1">
    <source>
        <dbReference type="EMBL" id="TMI84643.1"/>
    </source>
</evidence>
<dbReference type="AlphaFoldDB" id="A0A537JM62"/>
<evidence type="ECO:0000313" key="2">
    <source>
        <dbReference type="Proteomes" id="UP000318093"/>
    </source>
</evidence>
<dbReference type="SUPFAM" id="SSF47598">
    <property type="entry name" value="Ribbon-helix-helix"/>
    <property type="match status" value="1"/>
</dbReference>
<organism evidence="1 2">
    <name type="scientific">Candidatus Segetimicrobium genomatis</name>
    <dbReference type="NCBI Taxonomy" id="2569760"/>
    <lineage>
        <taxon>Bacteria</taxon>
        <taxon>Bacillati</taxon>
        <taxon>Candidatus Sysuimicrobiota</taxon>
        <taxon>Candidatus Sysuimicrobiia</taxon>
        <taxon>Candidatus Sysuimicrobiales</taxon>
        <taxon>Candidatus Segetimicrobiaceae</taxon>
        <taxon>Candidatus Segetimicrobium</taxon>
    </lineage>
</organism>